<dbReference type="Proteomes" id="UP000298646">
    <property type="component" value="Chromosome circular"/>
</dbReference>
<sequence>MRILGGAWVNGESSCGNGGCGLPPSALPGISPSRGEIGKRGAPRKFSPSKMIDTSPRFDLPP</sequence>
<organism evidence="2 3">
    <name type="scientific">Agrobacterium tumefaciens</name>
    <dbReference type="NCBI Taxonomy" id="358"/>
    <lineage>
        <taxon>Bacteria</taxon>
        <taxon>Pseudomonadati</taxon>
        <taxon>Pseudomonadota</taxon>
        <taxon>Alphaproteobacteria</taxon>
        <taxon>Hyphomicrobiales</taxon>
        <taxon>Rhizobiaceae</taxon>
        <taxon>Rhizobium/Agrobacterium group</taxon>
        <taxon>Agrobacterium</taxon>
        <taxon>Agrobacterium tumefaciens complex</taxon>
    </lineage>
</organism>
<protein>
    <recommendedName>
        <fullName evidence="4">Propionyl-coenzyme A carboxylase alpha polypeptide</fullName>
    </recommendedName>
</protein>
<gene>
    <name evidence="2" type="ORF">CFBP6624_01560</name>
</gene>
<evidence type="ECO:0000313" key="2">
    <source>
        <dbReference type="EMBL" id="QCL98949.1"/>
    </source>
</evidence>
<proteinExistence type="predicted"/>
<name>A0AAE6BK23_AGRTU</name>
<evidence type="ECO:0008006" key="4">
    <source>
        <dbReference type="Google" id="ProtNLM"/>
    </source>
</evidence>
<evidence type="ECO:0000313" key="3">
    <source>
        <dbReference type="Proteomes" id="UP000298646"/>
    </source>
</evidence>
<accession>A0AAE6BK23</accession>
<feature type="region of interest" description="Disordered" evidence="1">
    <location>
        <begin position="13"/>
        <end position="62"/>
    </location>
</feature>
<dbReference type="EMBL" id="CP039907">
    <property type="protein sequence ID" value="QCL98949.1"/>
    <property type="molecule type" value="Genomic_DNA"/>
</dbReference>
<reference evidence="2 3" key="1">
    <citation type="submission" date="2019-04" db="EMBL/GenBank/DDBJ databases">
        <title>Complete genome sequence of Agrobacterium tumefaciens CFBP6624.</title>
        <authorList>
            <person name="Haryono M."/>
            <person name="Lin Y.-C."/>
            <person name="Lai E.-M."/>
            <person name="Kuo C.-H."/>
        </authorList>
    </citation>
    <scope>NUCLEOTIDE SEQUENCE [LARGE SCALE GENOMIC DNA]</scope>
    <source>
        <strain evidence="2 3">CFBP6624</strain>
    </source>
</reference>
<dbReference type="AlphaFoldDB" id="A0AAE6BK23"/>
<evidence type="ECO:0000256" key="1">
    <source>
        <dbReference type="SAM" id="MobiDB-lite"/>
    </source>
</evidence>